<gene>
    <name evidence="1" type="ORF">CR513_11169</name>
</gene>
<dbReference type="AlphaFoldDB" id="A0A371HQJ7"/>
<evidence type="ECO:0000313" key="2">
    <source>
        <dbReference type="Proteomes" id="UP000257109"/>
    </source>
</evidence>
<organism evidence="1 2">
    <name type="scientific">Mucuna pruriens</name>
    <name type="common">Velvet bean</name>
    <name type="synonym">Dolichos pruriens</name>
    <dbReference type="NCBI Taxonomy" id="157652"/>
    <lineage>
        <taxon>Eukaryota</taxon>
        <taxon>Viridiplantae</taxon>
        <taxon>Streptophyta</taxon>
        <taxon>Embryophyta</taxon>
        <taxon>Tracheophyta</taxon>
        <taxon>Spermatophyta</taxon>
        <taxon>Magnoliopsida</taxon>
        <taxon>eudicotyledons</taxon>
        <taxon>Gunneridae</taxon>
        <taxon>Pentapetalae</taxon>
        <taxon>rosids</taxon>
        <taxon>fabids</taxon>
        <taxon>Fabales</taxon>
        <taxon>Fabaceae</taxon>
        <taxon>Papilionoideae</taxon>
        <taxon>50 kb inversion clade</taxon>
        <taxon>NPAAA clade</taxon>
        <taxon>indigoferoid/millettioid clade</taxon>
        <taxon>Phaseoleae</taxon>
        <taxon>Mucuna</taxon>
    </lineage>
</organism>
<name>A0A371HQJ7_MUCPR</name>
<evidence type="ECO:0000313" key="1">
    <source>
        <dbReference type="EMBL" id="RDY05047.1"/>
    </source>
</evidence>
<sequence length="143" mass="16428">MVKPKVSSKGLYISLPIPTSPWVNIFMDFVLGLPRFRGGKDLIFMVVDKFSKMTYFIPCHKGDDACHMTNCFLRNGEQNFTPTLEFYEKESEILGRMIPHIEFLYNKVVHKTTSHTPFELVYGFNPLSPLDLLPLPGMAFIVH</sequence>
<evidence type="ECO:0008006" key="3">
    <source>
        <dbReference type="Google" id="ProtNLM"/>
    </source>
</evidence>
<dbReference type="PANTHER" id="PTHR35046:SF9">
    <property type="entry name" value="RNA-DIRECTED DNA POLYMERASE"/>
    <property type="match status" value="1"/>
</dbReference>
<dbReference type="STRING" id="157652.A0A371HQJ7"/>
<keyword evidence="2" id="KW-1185">Reference proteome</keyword>
<dbReference type="Proteomes" id="UP000257109">
    <property type="component" value="Unassembled WGS sequence"/>
</dbReference>
<dbReference type="EMBL" id="QJKJ01001956">
    <property type="protein sequence ID" value="RDY05047.1"/>
    <property type="molecule type" value="Genomic_DNA"/>
</dbReference>
<protein>
    <recommendedName>
        <fullName evidence="3">Integrase catalytic domain-containing protein</fullName>
    </recommendedName>
</protein>
<dbReference type="InterPro" id="IPR036397">
    <property type="entry name" value="RNaseH_sf"/>
</dbReference>
<comment type="caution">
    <text evidence="1">The sequence shown here is derived from an EMBL/GenBank/DDBJ whole genome shotgun (WGS) entry which is preliminary data.</text>
</comment>
<reference evidence="1" key="1">
    <citation type="submission" date="2018-05" db="EMBL/GenBank/DDBJ databases">
        <title>Draft genome of Mucuna pruriens seed.</title>
        <authorList>
            <person name="Nnadi N.E."/>
            <person name="Vos R."/>
            <person name="Hasami M.H."/>
            <person name="Devisetty U.K."/>
            <person name="Aguiy J.C."/>
        </authorList>
    </citation>
    <scope>NUCLEOTIDE SEQUENCE [LARGE SCALE GENOMIC DNA]</scope>
    <source>
        <strain evidence="1">JCA_2017</strain>
    </source>
</reference>
<accession>A0A371HQJ7</accession>
<dbReference type="InterPro" id="IPR012337">
    <property type="entry name" value="RNaseH-like_sf"/>
</dbReference>
<dbReference type="Gene3D" id="3.30.420.10">
    <property type="entry name" value="Ribonuclease H-like superfamily/Ribonuclease H"/>
    <property type="match status" value="1"/>
</dbReference>
<dbReference type="PANTHER" id="PTHR35046">
    <property type="entry name" value="ZINC KNUCKLE (CCHC-TYPE) FAMILY PROTEIN"/>
    <property type="match status" value="1"/>
</dbReference>
<dbReference type="OrthoDB" id="10608086at2759"/>
<dbReference type="GO" id="GO:0003676">
    <property type="term" value="F:nucleic acid binding"/>
    <property type="evidence" value="ECO:0007669"/>
    <property type="project" value="InterPro"/>
</dbReference>
<dbReference type="SUPFAM" id="SSF53098">
    <property type="entry name" value="Ribonuclease H-like"/>
    <property type="match status" value="1"/>
</dbReference>
<feature type="non-terminal residue" evidence="1">
    <location>
        <position position="1"/>
    </location>
</feature>
<proteinExistence type="predicted"/>